<comment type="pathway">
    <text evidence="1">Metabolic intermediate biosynthesis; chorismate biosynthesis; chorismate from D-erythrose 4-phosphate and phosphoenolpyruvate: step 6/7.</text>
</comment>
<keyword evidence="7" id="KW-0963">Cytoplasm</keyword>
<evidence type="ECO:0000256" key="7">
    <source>
        <dbReference type="HAMAP-Rule" id="MF_00210"/>
    </source>
</evidence>
<comment type="similarity">
    <text evidence="2 7">Belongs to the EPSP synthase family.</text>
</comment>
<dbReference type="EMBL" id="VOAH01000001">
    <property type="protein sequence ID" value="TVP41643.1"/>
    <property type="molecule type" value="Genomic_DNA"/>
</dbReference>
<dbReference type="Proteomes" id="UP000315289">
    <property type="component" value="Unassembled WGS sequence"/>
</dbReference>
<dbReference type="GO" id="GO:0003866">
    <property type="term" value="F:3-phosphoshikimate 1-carboxyvinyltransferase activity"/>
    <property type="evidence" value="ECO:0007669"/>
    <property type="project" value="UniProtKB-UniRule"/>
</dbReference>
<evidence type="ECO:0000256" key="6">
    <source>
        <dbReference type="ARBA" id="ARBA00044633"/>
    </source>
</evidence>
<dbReference type="InterPro" id="IPR006264">
    <property type="entry name" value="EPSP_synthase"/>
</dbReference>
<feature type="domain" description="Enolpyruvate transferase" evidence="8">
    <location>
        <begin position="104"/>
        <end position="258"/>
    </location>
</feature>
<feature type="binding site" evidence="7">
    <location>
        <position position="129"/>
    </location>
    <ligand>
        <name>phosphoenolpyruvate</name>
        <dbReference type="ChEBI" id="CHEBI:58702"/>
    </ligand>
</feature>
<dbReference type="GO" id="GO:0005737">
    <property type="term" value="C:cytoplasm"/>
    <property type="evidence" value="ECO:0007669"/>
    <property type="project" value="UniProtKB-SubCell"/>
</dbReference>
<comment type="subunit">
    <text evidence="7">Monomer.</text>
</comment>
<feature type="binding site" evidence="7">
    <location>
        <position position="406"/>
    </location>
    <ligand>
        <name>phosphoenolpyruvate</name>
        <dbReference type="ChEBI" id="CHEBI:58702"/>
    </ligand>
</feature>
<dbReference type="InterPro" id="IPR036968">
    <property type="entry name" value="Enolpyruvate_Tfrase_sf"/>
</dbReference>
<dbReference type="InterPro" id="IPR001986">
    <property type="entry name" value="Enolpyruvate_Tfrase_dom"/>
</dbReference>
<feature type="binding site" evidence="7">
    <location>
        <position position="402"/>
    </location>
    <ligand>
        <name>3-phosphoshikimate</name>
        <dbReference type="ChEBI" id="CHEBI:145989"/>
    </ligand>
</feature>
<comment type="caution">
    <text evidence="9">The sequence shown here is derived from an EMBL/GenBank/DDBJ whole genome shotgun (WGS) entry which is preliminary data.</text>
</comment>
<dbReference type="HAMAP" id="MF_00210">
    <property type="entry name" value="EPSP_synth"/>
    <property type="match status" value="1"/>
</dbReference>
<dbReference type="GO" id="GO:0008652">
    <property type="term" value="P:amino acid biosynthetic process"/>
    <property type="evidence" value="ECO:0007669"/>
    <property type="project" value="UniProtKB-KW"/>
</dbReference>
<feature type="binding site" evidence="7">
    <location>
        <position position="20"/>
    </location>
    <ligand>
        <name>phosphoenolpyruvate</name>
        <dbReference type="ChEBI" id="CHEBI:58702"/>
    </ligand>
</feature>
<feature type="binding site" evidence="7">
    <location>
        <position position="206"/>
    </location>
    <ligand>
        <name>phosphoenolpyruvate</name>
        <dbReference type="ChEBI" id="CHEBI:58702"/>
    </ligand>
</feature>
<keyword evidence="3 7" id="KW-0028">Amino-acid biosynthesis</keyword>
<dbReference type="GO" id="GO:0009073">
    <property type="term" value="P:aromatic amino acid family biosynthetic process"/>
    <property type="evidence" value="ECO:0007669"/>
    <property type="project" value="UniProtKB-KW"/>
</dbReference>
<comment type="subcellular location">
    <subcellularLocation>
        <location evidence="7">Cytoplasm</location>
    </subcellularLocation>
</comment>
<feature type="active site" description="Proton acceptor" evidence="7">
    <location>
        <position position="375"/>
    </location>
</feature>
<dbReference type="PIRSF" id="PIRSF000505">
    <property type="entry name" value="EPSPS"/>
    <property type="match status" value="1"/>
</dbReference>
<dbReference type="RefSeq" id="WP_144728245.1">
    <property type="nucleotide sequence ID" value="NZ_ML675578.1"/>
</dbReference>
<reference evidence="9 10" key="1">
    <citation type="journal article" date="2019" name="Front. Microbiol.">
        <title>Ammonia Oxidation by the Arctic Terrestrial Thaumarchaeote Candidatus Nitrosocosmicus arcticus Is Stimulated by Increasing Temperatures.</title>
        <authorList>
            <person name="Alves R.J.E."/>
            <person name="Kerou M."/>
            <person name="Zappe A."/>
            <person name="Bittner R."/>
            <person name="Abby S.S."/>
            <person name="Schmidt H.A."/>
            <person name="Pfeifer K."/>
            <person name="Schleper C."/>
        </authorList>
    </citation>
    <scope>NUCLEOTIDE SEQUENCE [LARGE SCALE GENOMIC DNA]</scope>
    <source>
        <strain evidence="9 10">Kfb</strain>
    </source>
</reference>
<feature type="binding site" evidence="7">
    <location>
        <position position="25"/>
    </location>
    <ligand>
        <name>3-phosphoshikimate</name>
        <dbReference type="ChEBI" id="CHEBI:145989"/>
    </ligand>
</feature>
<feature type="domain" description="Enolpyruvate transferase" evidence="8">
    <location>
        <begin position="292"/>
        <end position="482"/>
    </location>
</feature>
<keyword evidence="5 7" id="KW-0057">Aromatic amino acid biosynthesis</keyword>
<dbReference type="PANTHER" id="PTHR21090">
    <property type="entry name" value="AROM/DEHYDROQUINATE SYNTHASE"/>
    <property type="match status" value="1"/>
</dbReference>
<dbReference type="Pfam" id="PF00275">
    <property type="entry name" value="EPSP_synthase"/>
    <property type="match status" value="3"/>
</dbReference>
<accession>A0A557SYH3</accession>
<feature type="binding site" evidence="7">
    <location>
        <position position="21"/>
    </location>
    <ligand>
        <name>3-phosphoshikimate</name>
        <dbReference type="ChEBI" id="CHEBI:145989"/>
    </ligand>
</feature>
<dbReference type="InterPro" id="IPR013792">
    <property type="entry name" value="RNA3'P_cycl/enolpyr_Trfase_a/b"/>
</dbReference>
<dbReference type="CDD" id="cd01556">
    <property type="entry name" value="EPSP_synthase"/>
    <property type="match status" value="1"/>
</dbReference>
<comment type="caution">
    <text evidence="7">Lacks conserved residue(s) required for the propagation of feature annotation.</text>
</comment>
<evidence type="ECO:0000313" key="10">
    <source>
        <dbReference type="Proteomes" id="UP000315289"/>
    </source>
</evidence>
<feature type="binding site" evidence="7">
    <location>
        <position position="205"/>
    </location>
    <ligand>
        <name>3-phosphoshikimate</name>
        <dbReference type="ChEBI" id="CHEBI:145989"/>
    </ligand>
</feature>
<dbReference type="EC" id="2.5.1.19" evidence="7"/>
<feature type="binding site" evidence="7">
    <location>
        <position position="375"/>
    </location>
    <ligand>
        <name>3-phosphoshikimate</name>
        <dbReference type="ChEBI" id="CHEBI:145989"/>
    </ligand>
</feature>
<organism evidence="9 10">
    <name type="scientific">Candidatus Nitrosocosmicus arcticus</name>
    <dbReference type="NCBI Taxonomy" id="2035267"/>
    <lineage>
        <taxon>Archaea</taxon>
        <taxon>Nitrososphaerota</taxon>
        <taxon>Nitrososphaeria</taxon>
        <taxon>Nitrososphaerales</taxon>
        <taxon>Nitrososphaeraceae</taxon>
        <taxon>Candidatus Nitrosocosmicus</taxon>
    </lineage>
</organism>
<evidence type="ECO:0000256" key="4">
    <source>
        <dbReference type="ARBA" id="ARBA00022679"/>
    </source>
</evidence>
<dbReference type="OrthoDB" id="43788at2157"/>
<feature type="binding site" evidence="7">
    <location>
        <position position="232"/>
    </location>
    <ligand>
        <name>3-phosphoshikimate</name>
        <dbReference type="ChEBI" id="CHEBI:145989"/>
    </ligand>
</feature>
<keyword evidence="4 7" id="KW-0808">Transferase</keyword>
<dbReference type="AlphaFoldDB" id="A0A557SYH3"/>
<evidence type="ECO:0000313" key="9">
    <source>
        <dbReference type="EMBL" id="TVP41643.1"/>
    </source>
</evidence>
<evidence type="ECO:0000256" key="1">
    <source>
        <dbReference type="ARBA" id="ARBA00004811"/>
    </source>
</evidence>
<feature type="domain" description="Enolpyruvate transferase" evidence="8">
    <location>
        <begin position="6"/>
        <end position="73"/>
    </location>
</feature>
<evidence type="ECO:0000256" key="5">
    <source>
        <dbReference type="ARBA" id="ARBA00023141"/>
    </source>
</evidence>
<evidence type="ECO:0000259" key="8">
    <source>
        <dbReference type="Pfam" id="PF00275"/>
    </source>
</evidence>
<evidence type="ECO:0000256" key="3">
    <source>
        <dbReference type="ARBA" id="ARBA00022605"/>
    </source>
</evidence>
<name>A0A557SYH3_9ARCH</name>
<comment type="catalytic activity">
    <reaction evidence="6">
        <text>3-phosphoshikimate + phosphoenolpyruvate = 5-O-(1-carboxyvinyl)-3-phosphoshikimate + phosphate</text>
        <dbReference type="Rhea" id="RHEA:21256"/>
        <dbReference type="ChEBI" id="CHEBI:43474"/>
        <dbReference type="ChEBI" id="CHEBI:57701"/>
        <dbReference type="ChEBI" id="CHEBI:58702"/>
        <dbReference type="ChEBI" id="CHEBI:145989"/>
        <dbReference type="EC" id="2.5.1.19"/>
    </reaction>
    <physiologicalReaction direction="left-to-right" evidence="6">
        <dbReference type="Rhea" id="RHEA:21257"/>
    </physiologicalReaction>
</comment>
<keyword evidence="10" id="KW-1185">Reference proteome</keyword>
<dbReference type="SUPFAM" id="SSF55205">
    <property type="entry name" value="EPT/RTPC-like"/>
    <property type="match status" value="1"/>
</dbReference>
<proteinExistence type="inferred from homology"/>
<feature type="binding site" evidence="7">
    <location>
        <position position="158"/>
    </location>
    <ligand>
        <name>phosphoenolpyruvate</name>
        <dbReference type="ChEBI" id="CHEBI:58702"/>
    </ligand>
</feature>
<dbReference type="PANTHER" id="PTHR21090:SF5">
    <property type="entry name" value="PENTAFUNCTIONAL AROM POLYPEPTIDE"/>
    <property type="match status" value="1"/>
</dbReference>
<dbReference type="Gene3D" id="3.65.10.10">
    <property type="entry name" value="Enolpyruvate transferase domain"/>
    <property type="match status" value="2"/>
</dbReference>
<dbReference type="GO" id="GO:0009423">
    <property type="term" value="P:chorismate biosynthetic process"/>
    <property type="evidence" value="ECO:0007669"/>
    <property type="project" value="UniProtKB-UniRule"/>
</dbReference>
<evidence type="ECO:0000256" key="2">
    <source>
        <dbReference type="ARBA" id="ARBA00009948"/>
    </source>
</evidence>
<protein>
    <recommendedName>
        <fullName evidence="7">3-phosphoshikimate 1-carboxyvinyltransferase</fullName>
        <ecNumber evidence="7">2.5.1.19</ecNumber>
    </recommendedName>
    <alternativeName>
        <fullName evidence="7">5-enolpyruvylshikimate-3-phosphate synthase</fullName>
        <shortName evidence="7">EPSP synthase</shortName>
        <shortName evidence="7">EPSPS</shortName>
    </alternativeName>
</protein>
<feature type="binding site" evidence="7">
    <location>
        <position position="20"/>
    </location>
    <ligand>
        <name>3-phosphoshikimate</name>
        <dbReference type="ChEBI" id="CHEBI:145989"/>
    </ligand>
</feature>
<feature type="binding site" evidence="7">
    <location>
        <position position="206"/>
    </location>
    <ligand>
        <name>3-phosphoshikimate</name>
        <dbReference type="ChEBI" id="CHEBI:145989"/>
    </ligand>
</feature>
<feature type="binding site" evidence="7">
    <location>
        <position position="204"/>
    </location>
    <ligand>
        <name>3-phosphoshikimate</name>
        <dbReference type="ChEBI" id="CHEBI:145989"/>
    </ligand>
</feature>
<sequence length="494" mass="53642">MEIKVKKSRLFGEVICPPSKSYSHRAILISSLTSGKSHIKNVLLSRDTLASINCIKMLGVNVSSFKNKSTDPQASEVDNLENFPTDLLTRTKQNGGTNLSSTQDLIVESNGGRSGFKTPDDVLFADNSGTTIRLAASMCSLVNDGYSILTGDKSLRKRPMGDLIKALNQLGVNCFSTNLRYFPPLVVKGGGIKGGTTQISGEISSQFISSILLSGIYSHTPITIQVLGNQVSKPYIDSTIFMMKKFGVTVENLTNENFSTSLVDKVQTSKEQNKLVKSISESYRLPVEYDYTPQTFRVPGDFSTAALLLSAAILSGGELVIKNLDFNMPQGDMEIINIIKKMGGRIEVDRSKGVAKIDGSTKLDGGNFDLVGTPDLLPVVAILSLKAKNKTTITGVSHARYKETDRVSNISSQLIKFGAQIKEENDSITIRPPVELRSAVINSFDDHRLFMAFTIAGLSTERSIIDSADSVEVSFPTFVGELRGIGAQIEYLVP</sequence>
<feature type="binding site" evidence="7">
    <location>
        <position position="448"/>
    </location>
    <ligand>
        <name>phosphoenolpyruvate</name>
        <dbReference type="ChEBI" id="CHEBI:58702"/>
    </ligand>
</feature>
<dbReference type="UniPathway" id="UPA00053">
    <property type="reaction ID" value="UER00089"/>
</dbReference>
<comment type="function">
    <text evidence="7">Catalyzes the transfer of the enolpyruvyl moiety of phosphoenolpyruvate (PEP) to the 5-hydroxyl of shikimate-3-phosphate (S3P) to produce enolpyruvyl shikimate-3-phosphate and inorganic phosphate.</text>
</comment>
<gene>
    <name evidence="7 9" type="primary">aroA</name>
    <name evidence="9" type="ORF">NARC_10049</name>
</gene>